<name>A0A2G5UGR0_9PELO</name>
<keyword evidence="3" id="KW-1185">Reference proteome</keyword>
<feature type="transmembrane region" description="Helical" evidence="1">
    <location>
        <begin position="108"/>
        <end position="126"/>
    </location>
</feature>
<dbReference type="Proteomes" id="UP000230233">
    <property type="component" value="Chromosome III"/>
</dbReference>
<keyword evidence="1" id="KW-0472">Membrane</keyword>
<reference evidence="3" key="1">
    <citation type="submission" date="2017-10" db="EMBL/GenBank/DDBJ databases">
        <title>Rapid genome shrinkage in a self-fertile nematode reveals novel sperm competition proteins.</title>
        <authorList>
            <person name="Yin D."/>
            <person name="Schwarz E.M."/>
            <person name="Thomas C.G."/>
            <person name="Felde R.L."/>
            <person name="Korf I.F."/>
            <person name="Cutter A.D."/>
            <person name="Schartner C.M."/>
            <person name="Ralston E.J."/>
            <person name="Meyer B.J."/>
            <person name="Haag E.S."/>
        </authorList>
    </citation>
    <scope>NUCLEOTIDE SEQUENCE [LARGE SCALE GENOMIC DNA]</scope>
    <source>
        <strain evidence="3">JU1422</strain>
    </source>
</reference>
<sequence>MGILANVYTAIFKHRKIFSKENLLILWCCLMLIDFFLEYQLIRENMMFYIIAGVVYCILIGSIKLKSLKGLRFFRALTLVGLYITMGLLVIMLILTSGHSFDRMVTELSINATLIVALSIQYILIYEHIYSLELVPAMQNLSFGSARPVEQVGSVSFTPLSAASLDSTTIPNYPSTSSPMPTSITFSNSNFSL</sequence>
<comment type="caution">
    <text evidence="2">The sequence shown here is derived from an EMBL/GenBank/DDBJ whole genome shotgun (WGS) entry which is preliminary data.</text>
</comment>
<dbReference type="EMBL" id="PDUG01000003">
    <property type="protein sequence ID" value="PIC38740.1"/>
    <property type="molecule type" value="Genomic_DNA"/>
</dbReference>
<evidence type="ECO:0000313" key="2">
    <source>
        <dbReference type="EMBL" id="PIC38740.1"/>
    </source>
</evidence>
<proteinExistence type="predicted"/>
<accession>A0A2G5UGR0</accession>
<protein>
    <submittedName>
        <fullName evidence="2">Uncharacterized protein</fullName>
    </submittedName>
</protein>
<feature type="transmembrane region" description="Helical" evidence="1">
    <location>
        <begin position="23"/>
        <end position="42"/>
    </location>
</feature>
<keyword evidence="1" id="KW-0812">Transmembrane</keyword>
<gene>
    <name evidence="2" type="primary">Cnig_chr_III.g10649</name>
    <name evidence="2" type="ORF">B9Z55_010649</name>
</gene>
<organism evidence="2 3">
    <name type="scientific">Caenorhabditis nigoni</name>
    <dbReference type="NCBI Taxonomy" id="1611254"/>
    <lineage>
        <taxon>Eukaryota</taxon>
        <taxon>Metazoa</taxon>
        <taxon>Ecdysozoa</taxon>
        <taxon>Nematoda</taxon>
        <taxon>Chromadorea</taxon>
        <taxon>Rhabditida</taxon>
        <taxon>Rhabditina</taxon>
        <taxon>Rhabditomorpha</taxon>
        <taxon>Rhabditoidea</taxon>
        <taxon>Rhabditidae</taxon>
        <taxon>Peloderinae</taxon>
        <taxon>Caenorhabditis</taxon>
    </lineage>
</organism>
<dbReference type="AlphaFoldDB" id="A0A2G5UGR0"/>
<keyword evidence="1" id="KW-1133">Transmembrane helix</keyword>
<feature type="transmembrane region" description="Helical" evidence="1">
    <location>
        <begin position="48"/>
        <end position="65"/>
    </location>
</feature>
<dbReference type="OrthoDB" id="10360871at2759"/>
<feature type="transmembrane region" description="Helical" evidence="1">
    <location>
        <begin position="77"/>
        <end position="96"/>
    </location>
</feature>
<evidence type="ECO:0000313" key="3">
    <source>
        <dbReference type="Proteomes" id="UP000230233"/>
    </source>
</evidence>
<evidence type="ECO:0000256" key="1">
    <source>
        <dbReference type="SAM" id="Phobius"/>
    </source>
</evidence>